<dbReference type="GeneID" id="8857363"/>
<keyword evidence="3" id="KW-1185">Reference proteome</keyword>
<dbReference type="EMBL" id="GG738863">
    <property type="protein sequence ID" value="EFC45471.1"/>
    <property type="molecule type" value="Genomic_DNA"/>
</dbReference>
<dbReference type="AlphaFoldDB" id="D2VCS8"/>
<gene>
    <name evidence="2" type="ORF">NAEGRDRAFT_66678</name>
</gene>
<protein>
    <submittedName>
        <fullName evidence="2">Predicted protein</fullName>
    </submittedName>
</protein>
<accession>D2VCS8</accession>
<dbReference type="Gene3D" id="3.80.10.10">
    <property type="entry name" value="Ribonuclease Inhibitor"/>
    <property type="match status" value="1"/>
</dbReference>
<feature type="region of interest" description="Disordered" evidence="1">
    <location>
        <begin position="1"/>
        <end position="28"/>
    </location>
</feature>
<dbReference type="Proteomes" id="UP000006671">
    <property type="component" value="Unassembled WGS sequence"/>
</dbReference>
<name>D2VCS8_NAEGR</name>
<dbReference type="RefSeq" id="XP_002678215.1">
    <property type="nucleotide sequence ID" value="XM_002678169.1"/>
</dbReference>
<feature type="compositionally biased region" description="Polar residues" evidence="1">
    <location>
        <begin position="1"/>
        <end position="16"/>
    </location>
</feature>
<evidence type="ECO:0000313" key="2">
    <source>
        <dbReference type="EMBL" id="EFC45471.1"/>
    </source>
</evidence>
<dbReference type="KEGG" id="ngr:NAEGRDRAFT_66678"/>
<dbReference type="VEuPathDB" id="AmoebaDB:NAEGRDRAFT_66678"/>
<evidence type="ECO:0000313" key="3">
    <source>
        <dbReference type="Proteomes" id="UP000006671"/>
    </source>
</evidence>
<dbReference type="InterPro" id="IPR032675">
    <property type="entry name" value="LRR_dom_sf"/>
</dbReference>
<sequence>MPLVTPSNSKQNLQNLRKNKTPLPKAPPLEEELKRSLCKLPIELLLKILEFYGGKFDQSCGSNRKKFLMLYFGKFTRSGQRDCKPKFLFRKLELDPAKPYQRSELLRLVQSMGAHGANIVMKQPFSKLLFDIAVADEEKALSQTRKTLKLLPIDKITGLVAKHTLLPPEALRICLEAMANTLEEIQLIQDKYLMYDFDVFKKIKFPKLRVLRWKGYSLKKGDLKEQDIIDFSINTPSLTTIDIQTSVSSVFRFAEAIKHWPNLRTVRSVLKGENGGSANGWATVYDTPPERAQAEFFSNLGPKLVTLSLDHEYIYPGMLKRLSNRSIRTAEFISCGLGYSFTSLLAIPSLKKLKLGLIENVSIEGSTEVACELNELIINRSPQLTIDSLFKFKALRSLTVTDQDINDRFVEILSAELPYLEYLDISGNPVTNNGITILSKNCKYLKSIRASQCNITQMSLPKEIRDKIVP</sequence>
<dbReference type="SUPFAM" id="SSF52047">
    <property type="entry name" value="RNI-like"/>
    <property type="match status" value="1"/>
</dbReference>
<proteinExistence type="predicted"/>
<organism evidence="3">
    <name type="scientific">Naegleria gruberi</name>
    <name type="common">Amoeba</name>
    <dbReference type="NCBI Taxonomy" id="5762"/>
    <lineage>
        <taxon>Eukaryota</taxon>
        <taxon>Discoba</taxon>
        <taxon>Heterolobosea</taxon>
        <taxon>Tetramitia</taxon>
        <taxon>Eutetramitia</taxon>
        <taxon>Vahlkampfiidae</taxon>
        <taxon>Naegleria</taxon>
    </lineage>
</organism>
<dbReference type="OrthoDB" id="550575at2759"/>
<dbReference type="InParanoid" id="D2VCS8"/>
<evidence type="ECO:0000256" key="1">
    <source>
        <dbReference type="SAM" id="MobiDB-lite"/>
    </source>
</evidence>
<reference evidence="2 3" key="1">
    <citation type="journal article" date="2010" name="Cell">
        <title>The genome of Naegleria gruberi illuminates early eukaryotic versatility.</title>
        <authorList>
            <person name="Fritz-Laylin L.K."/>
            <person name="Prochnik S.E."/>
            <person name="Ginger M.L."/>
            <person name="Dacks J.B."/>
            <person name="Carpenter M.L."/>
            <person name="Field M.C."/>
            <person name="Kuo A."/>
            <person name="Paredez A."/>
            <person name="Chapman J."/>
            <person name="Pham J."/>
            <person name="Shu S."/>
            <person name="Neupane R."/>
            <person name="Cipriano M."/>
            <person name="Mancuso J."/>
            <person name="Tu H."/>
            <person name="Salamov A."/>
            <person name="Lindquist E."/>
            <person name="Shapiro H."/>
            <person name="Lucas S."/>
            <person name="Grigoriev I.V."/>
            <person name="Cande W.Z."/>
            <person name="Fulton C."/>
            <person name="Rokhsar D.S."/>
            <person name="Dawson S.C."/>
        </authorList>
    </citation>
    <scope>NUCLEOTIDE SEQUENCE [LARGE SCALE GENOMIC DNA]</scope>
    <source>
        <strain evidence="2 3">NEG-M</strain>
    </source>
</reference>